<dbReference type="Proteomes" id="UP000271227">
    <property type="component" value="Unassembled WGS sequence"/>
</dbReference>
<keyword evidence="6" id="KW-0813">Transport</keyword>
<dbReference type="RefSeq" id="WP_121940491.1">
    <property type="nucleotide sequence ID" value="NZ_REFR01000017.1"/>
</dbReference>
<evidence type="ECO:0000256" key="3">
    <source>
        <dbReference type="ARBA" id="ARBA00022692"/>
    </source>
</evidence>
<keyword evidence="3 7" id="KW-0812">Transmembrane</keyword>
<name>A0A3M0BT56_9PROT</name>
<feature type="transmembrane region" description="Helical" evidence="7">
    <location>
        <begin position="69"/>
        <end position="92"/>
    </location>
</feature>
<feature type="transmembrane region" description="Helical" evidence="7">
    <location>
        <begin position="15"/>
        <end position="38"/>
    </location>
</feature>
<evidence type="ECO:0000313" key="10">
    <source>
        <dbReference type="Proteomes" id="UP000271227"/>
    </source>
</evidence>
<sequence length="146" mass="15202">MIDLGTALHLLVDHLLWPVIACLFALMAAVLLDMGIALGEGFGGLRRAAARSPRRLEALARKRIGRADMAARVGPTLGLMGTLIPLGPGIAAMGRGDFATLAEAVATAFDTTVLGLLIGLAGYLIGRWRRVAYDAALNALEAAARA</sequence>
<comment type="similarity">
    <text evidence="6">Belongs to the exbB/tolQ family.</text>
</comment>
<dbReference type="GO" id="GO:0005886">
    <property type="term" value="C:plasma membrane"/>
    <property type="evidence" value="ECO:0007669"/>
    <property type="project" value="UniProtKB-SubCell"/>
</dbReference>
<organism evidence="9 10">
    <name type="scientific">Eilatimonas milleporae</name>
    <dbReference type="NCBI Taxonomy" id="911205"/>
    <lineage>
        <taxon>Bacteria</taxon>
        <taxon>Pseudomonadati</taxon>
        <taxon>Pseudomonadota</taxon>
        <taxon>Alphaproteobacteria</taxon>
        <taxon>Kordiimonadales</taxon>
        <taxon>Kordiimonadaceae</taxon>
        <taxon>Eilatimonas</taxon>
    </lineage>
</organism>
<evidence type="ECO:0000256" key="4">
    <source>
        <dbReference type="ARBA" id="ARBA00022989"/>
    </source>
</evidence>
<comment type="caution">
    <text evidence="9">The sequence shown here is derived from an EMBL/GenBank/DDBJ whole genome shotgun (WGS) entry which is preliminary data.</text>
</comment>
<protein>
    <submittedName>
        <fullName evidence="9">Outer membrane transport energization protein ExbB</fullName>
    </submittedName>
</protein>
<proteinExistence type="inferred from homology"/>
<evidence type="ECO:0000256" key="6">
    <source>
        <dbReference type="RuleBase" id="RU004057"/>
    </source>
</evidence>
<comment type="subcellular location">
    <subcellularLocation>
        <location evidence="1">Cell membrane</location>
        <topology evidence="1">Multi-pass membrane protein</topology>
    </subcellularLocation>
    <subcellularLocation>
        <location evidence="6">Membrane</location>
        <topology evidence="6">Multi-pass membrane protein</topology>
    </subcellularLocation>
</comment>
<keyword evidence="6" id="KW-0653">Protein transport</keyword>
<feature type="domain" description="MotA/TolQ/ExbB proton channel" evidence="8">
    <location>
        <begin position="46"/>
        <end position="130"/>
    </location>
</feature>
<feature type="transmembrane region" description="Helical" evidence="7">
    <location>
        <begin position="104"/>
        <end position="125"/>
    </location>
</feature>
<dbReference type="InParanoid" id="A0A3M0BT56"/>
<evidence type="ECO:0000313" key="9">
    <source>
        <dbReference type="EMBL" id="RMB00684.1"/>
    </source>
</evidence>
<gene>
    <name evidence="9" type="ORF">BXY39_3872</name>
</gene>
<dbReference type="EMBL" id="REFR01000017">
    <property type="protein sequence ID" value="RMB00684.1"/>
    <property type="molecule type" value="Genomic_DNA"/>
</dbReference>
<keyword evidence="5 7" id="KW-0472">Membrane</keyword>
<accession>A0A3M0BT56</accession>
<keyword evidence="10" id="KW-1185">Reference proteome</keyword>
<keyword evidence="4 7" id="KW-1133">Transmembrane helix</keyword>
<keyword evidence="2" id="KW-1003">Cell membrane</keyword>
<dbReference type="Pfam" id="PF01618">
    <property type="entry name" value="MotA_ExbB"/>
    <property type="match status" value="1"/>
</dbReference>
<dbReference type="AlphaFoldDB" id="A0A3M0BT56"/>
<evidence type="ECO:0000256" key="5">
    <source>
        <dbReference type="ARBA" id="ARBA00023136"/>
    </source>
</evidence>
<evidence type="ECO:0000259" key="8">
    <source>
        <dbReference type="Pfam" id="PF01618"/>
    </source>
</evidence>
<dbReference type="OrthoDB" id="3178152at2"/>
<evidence type="ECO:0000256" key="1">
    <source>
        <dbReference type="ARBA" id="ARBA00004651"/>
    </source>
</evidence>
<reference evidence="9 10" key="1">
    <citation type="submission" date="2018-10" db="EMBL/GenBank/DDBJ databases">
        <title>Genomic Encyclopedia of Archaeal and Bacterial Type Strains, Phase II (KMG-II): from individual species to whole genera.</title>
        <authorList>
            <person name="Goeker M."/>
        </authorList>
    </citation>
    <scope>NUCLEOTIDE SEQUENCE [LARGE SCALE GENOMIC DNA]</scope>
    <source>
        <strain evidence="9 10">DSM 25217</strain>
    </source>
</reference>
<evidence type="ECO:0000256" key="7">
    <source>
        <dbReference type="SAM" id="Phobius"/>
    </source>
</evidence>
<evidence type="ECO:0000256" key="2">
    <source>
        <dbReference type="ARBA" id="ARBA00022475"/>
    </source>
</evidence>
<dbReference type="GO" id="GO:0015031">
    <property type="term" value="P:protein transport"/>
    <property type="evidence" value="ECO:0007669"/>
    <property type="project" value="UniProtKB-KW"/>
</dbReference>
<dbReference type="InterPro" id="IPR002898">
    <property type="entry name" value="MotA_ExbB_proton_chnl"/>
</dbReference>